<reference evidence="1" key="1">
    <citation type="submission" date="2020-08" db="EMBL/GenBank/DDBJ databases">
        <title>Multicomponent nature underlies the extraordinary mechanical properties of spider dragline silk.</title>
        <authorList>
            <person name="Kono N."/>
            <person name="Nakamura H."/>
            <person name="Mori M."/>
            <person name="Yoshida Y."/>
            <person name="Ohtoshi R."/>
            <person name="Malay A.D."/>
            <person name="Moran D.A.P."/>
            <person name="Tomita M."/>
            <person name="Numata K."/>
            <person name="Arakawa K."/>
        </authorList>
    </citation>
    <scope>NUCLEOTIDE SEQUENCE</scope>
</reference>
<protein>
    <submittedName>
        <fullName evidence="1">Uncharacterized protein</fullName>
    </submittedName>
</protein>
<proteinExistence type="predicted"/>
<organism evidence="1 2">
    <name type="scientific">Trichonephila clavipes</name>
    <name type="common">Golden silk orbweaver</name>
    <name type="synonym">Nephila clavipes</name>
    <dbReference type="NCBI Taxonomy" id="2585209"/>
    <lineage>
        <taxon>Eukaryota</taxon>
        <taxon>Metazoa</taxon>
        <taxon>Ecdysozoa</taxon>
        <taxon>Arthropoda</taxon>
        <taxon>Chelicerata</taxon>
        <taxon>Arachnida</taxon>
        <taxon>Araneae</taxon>
        <taxon>Araneomorphae</taxon>
        <taxon>Entelegynae</taxon>
        <taxon>Araneoidea</taxon>
        <taxon>Nephilidae</taxon>
        <taxon>Trichonephila</taxon>
    </lineage>
</organism>
<dbReference type="Proteomes" id="UP000887159">
    <property type="component" value="Unassembled WGS sequence"/>
</dbReference>
<gene>
    <name evidence="1" type="ORF">TNCV_466471</name>
</gene>
<sequence>MLPLKTIRVKRLMHVKSMHVNVNAPNRENSPSDWSGEPLENHFKTGQFNTWKASKGESSSPVFLSAHLLQLLLYHHRQCILSND</sequence>
<dbReference type="AlphaFoldDB" id="A0A8X6UXG8"/>
<evidence type="ECO:0000313" key="1">
    <source>
        <dbReference type="EMBL" id="GFX87213.1"/>
    </source>
</evidence>
<keyword evidence="2" id="KW-1185">Reference proteome</keyword>
<name>A0A8X6UXG8_TRICX</name>
<comment type="caution">
    <text evidence="1">The sequence shown here is derived from an EMBL/GenBank/DDBJ whole genome shotgun (WGS) entry which is preliminary data.</text>
</comment>
<evidence type="ECO:0000313" key="2">
    <source>
        <dbReference type="Proteomes" id="UP000887159"/>
    </source>
</evidence>
<dbReference type="EMBL" id="BMAU01021028">
    <property type="protein sequence ID" value="GFX87213.1"/>
    <property type="molecule type" value="Genomic_DNA"/>
</dbReference>
<accession>A0A8X6UXG8</accession>